<gene>
    <name evidence="2" type="ORF">IFO66_21440</name>
</gene>
<keyword evidence="1" id="KW-0472">Membrane</keyword>
<comment type="caution">
    <text evidence="2">The sequence shown here is derived from an EMBL/GenBank/DDBJ whole genome shotgun (WGS) entry which is preliminary data.</text>
</comment>
<dbReference type="Proteomes" id="UP000634529">
    <property type="component" value="Unassembled WGS sequence"/>
</dbReference>
<evidence type="ECO:0000313" key="2">
    <source>
        <dbReference type="EMBL" id="MBD8500856.1"/>
    </source>
</evidence>
<keyword evidence="3" id="KW-1185">Reference proteome</keyword>
<feature type="transmembrane region" description="Helical" evidence="1">
    <location>
        <begin position="49"/>
        <end position="77"/>
    </location>
</feature>
<accession>A0ABR9B6R0</accession>
<feature type="transmembrane region" description="Helical" evidence="1">
    <location>
        <begin position="98"/>
        <end position="129"/>
    </location>
</feature>
<evidence type="ECO:0000256" key="1">
    <source>
        <dbReference type="SAM" id="Phobius"/>
    </source>
</evidence>
<keyword evidence="1" id="KW-1133">Transmembrane helix</keyword>
<name>A0ABR9B6R0_9BACL</name>
<proteinExistence type="predicted"/>
<dbReference type="RefSeq" id="WP_192027079.1">
    <property type="nucleotide sequence ID" value="NZ_JACYTN010000030.1"/>
</dbReference>
<keyword evidence="1" id="KW-0812">Transmembrane</keyword>
<dbReference type="Pfam" id="PF12730">
    <property type="entry name" value="ABC2_membrane_4"/>
    <property type="match status" value="1"/>
</dbReference>
<feature type="transmembrane region" description="Helical" evidence="1">
    <location>
        <begin position="174"/>
        <end position="197"/>
    </location>
</feature>
<reference evidence="2 3" key="1">
    <citation type="submission" date="2020-09" db="EMBL/GenBank/DDBJ databases">
        <title>Paenibacillus sp. CAU 1523 isolated from sand of Haeundae Beach.</title>
        <authorList>
            <person name="Kim W."/>
        </authorList>
    </citation>
    <scope>NUCLEOTIDE SEQUENCE [LARGE SCALE GENOMIC DNA]</scope>
    <source>
        <strain evidence="2 3">CAU 1523</strain>
    </source>
</reference>
<dbReference type="EMBL" id="JACYTN010000030">
    <property type="protein sequence ID" value="MBD8500856.1"/>
    <property type="molecule type" value="Genomic_DNA"/>
</dbReference>
<feature type="transmembrane region" description="Helical" evidence="1">
    <location>
        <begin position="217"/>
        <end position="238"/>
    </location>
</feature>
<feature type="transmembrane region" description="Helical" evidence="1">
    <location>
        <begin position="149"/>
        <end position="167"/>
    </location>
</feature>
<sequence>MTTILYTELLKCKRASILWIIAAVIVIPSLISFFIGFGSWAILDSPPKWSGFLVFSQSLINMLIGPPVFAMLASFLFAREYQEGTVHSFFLYPRHRALFFLGKLCILLLLITAIIGITFLISLGIGFMFTTTHLPYDLFIGKVWELLKIIGLQFLLAPIAILAGVLSRQIIAGIIVGIVGVTSSVILMIASTPLQYSVYNPYSFVTFIIDSPLESSLMIRGFGTLMTLSIVCTAISYYHYVSSDVQGSGV</sequence>
<feature type="transmembrane region" description="Helical" evidence="1">
    <location>
        <begin position="17"/>
        <end position="43"/>
    </location>
</feature>
<protein>
    <submittedName>
        <fullName evidence="2">ABC transporter permease</fullName>
    </submittedName>
</protein>
<evidence type="ECO:0000313" key="3">
    <source>
        <dbReference type="Proteomes" id="UP000634529"/>
    </source>
</evidence>
<organism evidence="2 3">
    <name type="scientific">Paenibacillus arenosi</name>
    <dbReference type="NCBI Taxonomy" id="2774142"/>
    <lineage>
        <taxon>Bacteria</taxon>
        <taxon>Bacillati</taxon>
        <taxon>Bacillota</taxon>
        <taxon>Bacilli</taxon>
        <taxon>Bacillales</taxon>
        <taxon>Paenibacillaceae</taxon>
        <taxon>Paenibacillus</taxon>
    </lineage>
</organism>